<dbReference type="Gene3D" id="3.30.70.100">
    <property type="match status" value="1"/>
</dbReference>
<protein>
    <submittedName>
        <fullName evidence="2">Heavy-metal-associated domain-containing protein</fullName>
    </submittedName>
</protein>
<reference evidence="2" key="1">
    <citation type="journal article" date="2021" name="Antonie Van Leeuwenhoek">
        <title>Draft genome and description of Waterburya agarophytonicola gen. nov. sp. nov. (Pleurocapsales, Cyanobacteria): a seaweed symbiont.</title>
        <authorList>
            <person name="Bonthond G."/>
            <person name="Shalygin S."/>
            <person name="Bayer T."/>
            <person name="Weinberger F."/>
        </authorList>
    </citation>
    <scope>NUCLEOTIDE SEQUENCE</scope>
    <source>
        <strain evidence="2">KI4</strain>
    </source>
</reference>
<dbReference type="InterPro" id="IPR036163">
    <property type="entry name" value="HMA_dom_sf"/>
</dbReference>
<keyword evidence="3" id="KW-1185">Reference proteome</keyword>
<dbReference type="RefSeq" id="WP_229638910.1">
    <property type="nucleotide sequence ID" value="NZ_JADWDC010000004.1"/>
</dbReference>
<evidence type="ECO:0000313" key="3">
    <source>
        <dbReference type="Proteomes" id="UP000729733"/>
    </source>
</evidence>
<sequence length="64" mass="6587">MTIELKVPNMACGACAKTITQAVIELDPKASVKADPKNKQVIVNSKVSESSVKDAIAAAGYPAA</sequence>
<evidence type="ECO:0000313" key="2">
    <source>
        <dbReference type="EMBL" id="MCC0175901.1"/>
    </source>
</evidence>
<dbReference type="InterPro" id="IPR006121">
    <property type="entry name" value="HMA_dom"/>
</dbReference>
<dbReference type="AlphaFoldDB" id="A0A964FE94"/>
<comment type="caution">
    <text evidence="2">The sequence shown here is derived from an EMBL/GenBank/DDBJ whole genome shotgun (WGS) entry which is preliminary data.</text>
</comment>
<dbReference type="CDD" id="cd00371">
    <property type="entry name" value="HMA"/>
    <property type="match status" value="1"/>
</dbReference>
<gene>
    <name evidence="2" type="ORF">I4641_02760</name>
</gene>
<accession>A0A964FE94</accession>
<evidence type="ECO:0000259" key="1">
    <source>
        <dbReference type="PROSITE" id="PS50846"/>
    </source>
</evidence>
<dbReference type="EMBL" id="JADWDC010000004">
    <property type="protein sequence ID" value="MCC0175901.1"/>
    <property type="molecule type" value="Genomic_DNA"/>
</dbReference>
<name>A0A964FE94_9CYAN</name>
<dbReference type="PROSITE" id="PS50846">
    <property type="entry name" value="HMA_2"/>
    <property type="match status" value="1"/>
</dbReference>
<dbReference type="Pfam" id="PF00403">
    <property type="entry name" value="HMA"/>
    <property type="match status" value="1"/>
</dbReference>
<organism evidence="2 3">
    <name type="scientific">Waterburya agarophytonicola KI4</name>
    <dbReference type="NCBI Taxonomy" id="2874699"/>
    <lineage>
        <taxon>Bacteria</taxon>
        <taxon>Bacillati</taxon>
        <taxon>Cyanobacteriota</taxon>
        <taxon>Cyanophyceae</taxon>
        <taxon>Pleurocapsales</taxon>
        <taxon>Hyellaceae</taxon>
        <taxon>Waterburya</taxon>
        <taxon>Waterburya agarophytonicola</taxon>
    </lineage>
</organism>
<dbReference type="SUPFAM" id="SSF55008">
    <property type="entry name" value="HMA, heavy metal-associated domain"/>
    <property type="match status" value="1"/>
</dbReference>
<proteinExistence type="predicted"/>
<feature type="domain" description="HMA" evidence="1">
    <location>
        <begin position="1"/>
        <end position="64"/>
    </location>
</feature>
<dbReference type="GO" id="GO:0046872">
    <property type="term" value="F:metal ion binding"/>
    <property type="evidence" value="ECO:0007669"/>
    <property type="project" value="InterPro"/>
</dbReference>
<dbReference type="Proteomes" id="UP000729733">
    <property type="component" value="Unassembled WGS sequence"/>
</dbReference>